<dbReference type="PANTHER" id="PTHR26454">
    <property type="entry name" value="OLFACTORY RECEPTOR"/>
    <property type="match status" value="1"/>
</dbReference>
<keyword evidence="7" id="KW-1133">Transmembrane helix</keyword>
<keyword evidence="5" id="KW-0807">Transducer</keyword>
<keyword evidence="4" id="KW-0552">Olfaction</keyword>
<keyword evidence="5" id="KW-0297">G-protein coupled receptor</keyword>
<accession>A0A7J7F9W8</accession>
<gene>
    <name evidence="8" type="ORF">HPG69_018932</name>
</gene>
<dbReference type="GO" id="GO:0004984">
    <property type="term" value="F:olfactory receptor activity"/>
    <property type="evidence" value="ECO:0007669"/>
    <property type="project" value="TreeGrafter"/>
</dbReference>
<reference evidence="8 9" key="1">
    <citation type="journal article" date="2020" name="Mol. Biol. Evol.">
        <title>Interspecific Gene Flow and the Evolution of Specialization in Black and White Rhinoceros.</title>
        <authorList>
            <person name="Moodley Y."/>
            <person name="Westbury M.V."/>
            <person name="Russo I.M."/>
            <person name="Gopalakrishnan S."/>
            <person name="Rakotoarivelo A."/>
            <person name="Olsen R.A."/>
            <person name="Prost S."/>
            <person name="Tunstall T."/>
            <person name="Ryder O.A."/>
            <person name="Dalen L."/>
            <person name="Bruford M.W."/>
        </authorList>
    </citation>
    <scope>NUCLEOTIDE SEQUENCE [LARGE SCALE GENOMIC DNA]</scope>
    <source>
        <strain evidence="8">SBR-YM</strain>
        <tissue evidence="8">Skin</tissue>
    </source>
</reference>
<protein>
    <recommendedName>
        <fullName evidence="10">G-protein coupled receptors family 1 profile domain-containing protein</fullName>
    </recommendedName>
</protein>
<organism evidence="8 9">
    <name type="scientific">Diceros bicornis minor</name>
    <name type="common">South-central black rhinoceros</name>
    <dbReference type="NCBI Taxonomy" id="77932"/>
    <lineage>
        <taxon>Eukaryota</taxon>
        <taxon>Metazoa</taxon>
        <taxon>Chordata</taxon>
        <taxon>Craniata</taxon>
        <taxon>Vertebrata</taxon>
        <taxon>Euteleostomi</taxon>
        <taxon>Mammalia</taxon>
        <taxon>Eutheria</taxon>
        <taxon>Laurasiatheria</taxon>
        <taxon>Perissodactyla</taxon>
        <taxon>Rhinocerotidae</taxon>
        <taxon>Diceros</taxon>
    </lineage>
</organism>
<dbReference type="Proteomes" id="UP000551758">
    <property type="component" value="Unassembled WGS sequence"/>
</dbReference>
<evidence type="ECO:0000256" key="6">
    <source>
        <dbReference type="ARBA" id="ARBA00023170"/>
    </source>
</evidence>
<evidence type="ECO:0000256" key="1">
    <source>
        <dbReference type="ARBA" id="ARBA00004651"/>
    </source>
</evidence>
<sequence length="93" mass="10402">MRNRTVITTFILLGLTGNPQLQILIFVFLFLTYVLSVTGNMTIITLTLIDSHLKTPTTILGFPSVQQRRKAFSTCSSHMIVVSIAYGSCIFIY</sequence>
<evidence type="ECO:0000256" key="3">
    <source>
        <dbReference type="ARBA" id="ARBA00022606"/>
    </source>
</evidence>
<comment type="subcellular location">
    <subcellularLocation>
        <location evidence="1">Cell membrane</location>
        <topology evidence="1">Multi-pass membrane protein</topology>
    </subcellularLocation>
</comment>
<evidence type="ECO:0000313" key="8">
    <source>
        <dbReference type="EMBL" id="KAF5924819.1"/>
    </source>
</evidence>
<name>A0A7J7F9W8_DICBM</name>
<evidence type="ECO:0008006" key="10">
    <source>
        <dbReference type="Google" id="ProtNLM"/>
    </source>
</evidence>
<keyword evidence="9" id="KW-1185">Reference proteome</keyword>
<dbReference type="EMBL" id="JACDTQ010000828">
    <property type="protein sequence ID" value="KAF5924819.1"/>
    <property type="molecule type" value="Genomic_DNA"/>
</dbReference>
<dbReference type="InterPro" id="IPR047132">
    <property type="entry name" value="Olfact_rcpt_6C-like"/>
</dbReference>
<dbReference type="GO" id="GO:0004930">
    <property type="term" value="F:G protein-coupled receptor activity"/>
    <property type="evidence" value="ECO:0007669"/>
    <property type="project" value="UniProtKB-KW"/>
</dbReference>
<comment type="caution">
    <text evidence="8">The sequence shown here is derived from an EMBL/GenBank/DDBJ whole genome shotgun (WGS) entry which is preliminary data.</text>
</comment>
<keyword evidence="2" id="KW-1003">Cell membrane</keyword>
<dbReference type="PANTHER" id="PTHR26454:SF77">
    <property type="entry name" value="OLFACTORY RECEPTOR"/>
    <property type="match status" value="1"/>
</dbReference>
<keyword evidence="3" id="KW-0716">Sensory transduction</keyword>
<evidence type="ECO:0000313" key="9">
    <source>
        <dbReference type="Proteomes" id="UP000551758"/>
    </source>
</evidence>
<feature type="non-terminal residue" evidence="8">
    <location>
        <position position="93"/>
    </location>
</feature>
<dbReference type="GO" id="GO:0005886">
    <property type="term" value="C:plasma membrane"/>
    <property type="evidence" value="ECO:0007669"/>
    <property type="project" value="UniProtKB-SubCell"/>
</dbReference>
<evidence type="ECO:0000256" key="7">
    <source>
        <dbReference type="SAM" id="Phobius"/>
    </source>
</evidence>
<proteinExistence type="predicted"/>
<evidence type="ECO:0000256" key="4">
    <source>
        <dbReference type="ARBA" id="ARBA00022725"/>
    </source>
</evidence>
<feature type="transmembrane region" description="Helical" evidence="7">
    <location>
        <begin position="23"/>
        <end position="49"/>
    </location>
</feature>
<evidence type="ECO:0000256" key="2">
    <source>
        <dbReference type="ARBA" id="ARBA00022475"/>
    </source>
</evidence>
<dbReference type="SUPFAM" id="SSF81321">
    <property type="entry name" value="Family A G protein-coupled receptor-like"/>
    <property type="match status" value="1"/>
</dbReference>
<dbReference type="AlphaFoldDB" id="A0A7J7F9W8"/>
<keyword evidence="7" id="KW-0812">Transmembrane</keyword>
<evidence type="ECO:0000256" key="5">
    <source>
        <dbReference type="ARBA" id="ARBA00023040"/>
    </source>
</evidence>
<keyword evidence="6" id="KW-0675">Receptor</keyword>
<keyword evidence="7" id="KW-0472">Membrane</keyword>